<keyword evidence="3" id="KW-0677">Repeat</keyword>
<dbReference type="Pfam" id="PF00096">
    <property type="entry name" value="zf-C2H2"/>
    <property type="match status" value="1"/>
</dbReference>
<comment type="caution">
    <text evidence="10">The sequence shown here is derived from an EMBL/GenBank/DDBJ whole genome shotgun (WGS) entry which is preliminary data.</text>
</comment>
<evidence type="ECO:0000256" key="3">
    <source>
        <dbReference type="ARBA" id="ARBA00022737"/>
    </source>
</evidence>
<evidence type="ECO:0000256" key="1">
    <source>
        <dbReference type="ARBA" id="ARBA00004123"/>
    </source>
</evidence>
<dbReference type="InterPro" id="IPR013087">
    <property type="entry name" value="Znf_C2H2_type"/>
</dbReference>
<dbReference type="EMBL" id="BGPR01040060">
    <property type="protein sequence ID" value="GBO16126.1"/>
    <property type="molecule type" value="Genomic_DNA"/>
</dbReference>
<evidence type="ECO:0000256" key="4">
    <source>
        <dbReference type="ARBA" id="ARBA00022771"/>
    </source>
</evidence>
<keyword evidence="4 7" id="KW-0863">Zinc-finger</keyword>
<dbReference type="PROSITE" id="PS50157">
    <property type="entry name" value="ZINC_FINGER_C2H2_2"/>
    <property type="match status" value="2"/>
</dbReference>
<dbReference type="PANTHER" id="PTHR23226">
    <property type="entry name" value="ZINC FINGER AND SCAN DOMAIN-CONTAINING"/>
    <property type="match status" value="1"/>
</dbReference>
<dbReference type="SMART" id="SM00355">
    <property type="entry name" value="ZnF_C2H2"/>
    <property type="match status" value="2"/>
</dbReference>
<dbReference type="SUPFAM" id="SSF57667">
    <property type="entry name" value="beta-beta-alpha zinc fingers"/>
    <property type="match status" value="2"/>
</dbReference>
<dbReference type="GO" id="GO:0000981">
    <property type="term" value="F:DNA-binding transcription factor activity, RNA polymerase II-specific"/>
    <property type="evidence" value="ECO:0007669"/>
    <property type="project" value="TreeGrafter"/>
</dbReference>
<proteinExistence type="predicted"/>
<accession>A0A4Y2UWK4</accession>
<dbReference type="Proteomes" id="UP000499080">
    <property type="component" value="Unassembled WGS sequence"/>
</dbReference>
<dbReference type="GO" id="GO:0008270">
    <property type="term" value="F:zinc ion binding"/>
    <property type="evidence" value="ECO:0007669"/>
    <property type="project" value="UniProtKB-KW"/>
</dbReference>
<keyword evidence="5" id="KW-0862">Zinc</keyword>
<evidence type="ECO:0000256" key="8">
    <source>
        <dbReference type="SAM" id="MobiDB-lite"/>
    </source>
</evidence>
<evidence type="ECO:0000256" key="6">
    <source>
        <dbReference type="ARBA" id="ARBA00023242"/>
    </source>
</evidence>
<dbReference type="InterPro" id="IPR036236">
    <property type="entry name" value="Znf_C2H2_sf"/>
</dbReference>
<protein>
    <submittedName>
        <fullName evidence="10">Zinc finger protein 585B</fullName>
    </submittedName>
</protein>
<dbReference type="OrthoDB" id="6365676at2759"/>
<comment type="subcellular location">
    <subcellularLocation>
        <location evidence="1">Nucleus</location>
    </subcellularLocation>
</comment>
<dbReference type="AlphaFoldDB" id="A0A4Y2UWK4"/>
<reference evidence="10 11" key="1">
    <citation type="journal article" date="2019" name="Sci. Rep.">
        <title>Orb-weaving spider Araneus ventricosus genome elucidates the spidroin gene catalogue.</title>
        <authorList>
            <person name="Kono N."/>
            <person name="Nakamura H."/>
            <person name="Ohtoshi R."/>
            <person name="Moran D.A.P."/>
            <person name="Shinohara A."/>
            <person name="Yoshida Y."/>
            <person name="Fujiwara M."/>
            <person name="Mori M."/>
            <person name="Tomita M."/>
            <person name="Arakawa K."/>
        </authorList>
    </citation>
    <scope>NUCLEOTIDE SEQUENCE [LARGE SCALE GENOMIC DNA]</scope>
</reference>
<evidence type="ECO:0000313" key="11">
    <source>
        <dbReference type="Proteomes" id="UP000499080"/>
    </source>
</evidence>
<organism evidence="10 11">
    <name type="scientific">Araneus ventricosus</name>
    <name type="common">Orbweaver spider</name>
    <name type="synonym">Epeira ventricosa</name>
    <dbReference type="NCBI Taxonomy" id="182803"/>
    <lineage>
        <taxon>Eukaryota</taxon>
        <taxon>Metazoa</taxon>
        <taxon>Ecdysozoa</taxon>
        <taxon>Arthropoda</taxon>
        <taxon>Chelicerata</taxon>
        <taxon>Arachnida</taxon>
        <taxon>Araneae</taxon>
        <taxon>Araneomorphae</taxon>
        <taxon>Entelegynae</taxon>
        <taxon>Araneoidea</taxon>
        <taxon>Araneidae</taxon>
        <taxon>Araneus</taxon>
    </lineage>
</organism>
<evidence type="ECO:0000313" key="10">
    <source>
        <dbReference type="EMBL" id="GBO16126.1"/>
    </source>
</evidence>
<keyword evidence="11" id="KW-1185">Reference proteome</keyword>
<feature type="domain" description="C2H2-type" evidence="9">
    <location>
        <begin position="68"/>
        <end position="95"/>
    </location>
</feature>
<dbReference type="FunFam" id="3.30.160.60:FF:002343">
    <property type="entry name" value="Zinc finger protein 33A"/>
    <property type="match status" value="1"/>
</dbReference>
<evidence type="ECO:0000256" key="7">
    <source>
        <dbReference type="PROSITE-ProRule" id="PRU00042"/>
    </source>
</evidence>
<keyword evidence="2" id="KW-0479">Metal-binding</keyword>
<dbReference type="GO" id="GO:0000978">
    <property type="term" value="F:RNA polymerase II cis-regulatory region sequence-specific DNA binding"/>
    <property type="evidence" value="ECO:0007669"/>
    <property type="project" value="TreeGrafter"/>
</dbReference>
<feature type="domain" description="C2H2-type" evidence="9">
    <location>
        <begin position="96"/>
        <end position="123"/>
    </location>
</feature>
<keyword evidence="6" id="KW-0539">Nucleus</keyword>
<dbReference type="PROSITE" id="PS00028">
    <property type="entry name" value="ZINC_FINGER_C2H2_1"/>
    <property type="match status" value="1"/>
</dbReference>
<name>A0A4Y2UWK4_ARAVE</name>
<evidence type="ECO:0000256" key="5">
    <source>
        <dbReference type="ARBA" id="ARBA00022833"/>
    </source>
</evidence>
<dbReference type="PANTHER" id="PTHR23226:SF416">
    <property type="entry name" value="FI01424P"/>
    <property type="match status" value="1"/>
</dbReference>
<gene>
    <name evidence="10" type="primary">ZNF585B_0</name>
    <name evidence="10" type="ORF">AVEN_5246_1</name>
</gene>
<evidence type="ECO:0000259" key="9">
    <source>
        <dbReference type="PROSITE" id="PS50157"/>
    </source>
</evidence>
<evidence type="ECO:0000256" key="2">
    <source>
        <dbReference type="ARBA" id="ARBA00022723"/>
    </source>
</evidence>
<feature type="region of interest" description="Disordered" evidence="8">
    <location>
        <begin position="1"/>
        <end position="24"/>
    </location>
</feature>
<dbReference type="GO" id="GO:0005634">
    <property type="term" value="C:nucleus"/>
    <property type="evidence" value="ECO:0007669"/>
    <property type="project" value="UniProtKB-SubCell"/>
</dbReference>
<sequence length="125" mass="14102">MSGDQSVDGSRPTSSPKGASTFAATSDVDVVAERRAEDRHFLCPMSVKSNRRRADFVVHYRTRTGENPACDMCEEEYTTKGNLNTHRRIHTGEEPYFCVICKKKCSTKGSLDKYRSTHTGEKTYK</sequence>
<dbReference type="Gene3D" id="3.30.160.60">
    <property type="entry name" value="Classic Zinc Finger"/>
    <property type="match status" value="2"/>
</dbReference>